<dbReference type="EMBL" id="JXBB01000023">
    <property type="protein sequence ID" value="OAR04241.1"/>
    <property type="molecule type" value="Genomic_DNA"/>
</dbReference>
<reference evidence="2 3" key="1">
    <citation type="submission" date="2015-09" db="EMBL/GenBank/DDBJ databases">
        <title>Draft genome sequence of Hydrogenibacillus schlegelii DSM 2000.</title>
        <authorList>
            <person name="Hemp J."/>
        </authorList>
    </citation>
    <scope>NUCLEOTIDE SEQUENCE [LARGE SCALE GENOMIC DNA]</scope>
    <source>
        <strain evidence="2 3">MA 48</strain>
    </source>
</reference>
<keyword evidence="1" id="KW-0472">Membrane</keyword>
<evidence type="ECO:0000256" key="1">
    <source>
        <dbReference type="SAM" id="Phobius"/>
    </source>
</evidence>
<dbReference type="STRING" id="1484.SA87_07275"/>
<dbReference type="AlphaFoldDB" id="A0A132N7N2"/>
<keyword evidence="1" id="KW-1133">Transmembrane helix</keyword>
<keyword evidence="1" id="KW-0812">Transmembrane</keyword>
<accession>A0A132N7N2</accession>
<evidence type="ECO:0000313" key="3">
    <source>
        <dbReference type="Proteomes" id="UP000243024"/>
    </source>
</evidence>
<comment type="caution">
    <text evidence="2">The sequence shown here is derived from an EMBL/GenBank/DDBJ whole genome shotgun (WGS) entry which is preliminary data.</text>
</comment>
<protein>
    <submittedName>
        <fullName evidence="2">Uncharacterized protein</fullName>
    </submittedName>
</protein>
<name>A0A132N7N2_HYDSH</name>
<dbReference type="RefSeq" id="WP_066201624.1">
    <property type="nucleotide sequence ID" value="NZ_CBCSAS010000023.1"/>
</dbReference>
<keyword evidence="3" id="KW-1185">Reference proteome</keyword>
<proteinExistence type="predicted"/>
<organism evidence="2 3">
    <name type="scientific">Hydrogenibacillus schlegelii</name>
    <name type="common">Bacillus schlegelii</name>
    <dbReference type="NCBI Taxonomy" id="1484"/>
    <lineage>
        <taxon>Bacteria</taxon>
        <taxon>Bacillati</taxon>
        <taxon>Bacillota</taxon>
        <taxon>Bacilli</taxon>
        <taxon>Bacillales</taxon>
        <taxon>Bacillales Family X. Incertae Sedis</taxon>
        <taxon>Hydrogenibacillus</taxon>
    </lineage>
</organism>
<gene>
    <name evidence="2" type="ORF">SA87_07275</name>
</gene>
<dbReference type="Proteomes" id="UP000243024">
    <property type="component" value="Unassembled WGS sequence"/>
</dbReference>
<sequence>MTVFPGAEHRAESARRLAPYALLLLWVALGAVWAFVGWKAGQALEAAKQERHRLEQEVVAVGQAIRRLSQSVDLVDPARAALALPEAPKDTELIRLWHRLAAQTGIAVESVDRAAVDDLAGTLPAVAAALKSDRVRATRWTLALFGSGAAVESFLKAVEAQDRLLVVSRLEMMGEGGSLLTAPGGKVGANVDIISFSYAP</sequence>
<evidence type="ECO:0000313" key="2">
    <source>
        <dbReference type="EMBL" id="OAR04241.1"/>
    </source>
</evidence>
<feature type="transmembrane region" description="Helical" evidence="1">
    <location>
        <begin position="20"/>
        <end position="38"/>
    </location>
</feature>